<feature type="transmembrane region" description="Helical" evidence="8">
    <location>
        <begin position="168"/>
        <end position="190"/>
    </location>
</feature>
<dbReference type="Proteomes" id="UP000321440">
    <property type="component" value="Unassembled WGS sequence"/>
</dbReference>
<evidence type="ECO:0000256" key="7">
    <source>
        <dbReference type="ARBA" id="ARBA00023136"/>
    </source>
</evidence>
<protein>
    <submittedName>
        <fullName evidence="10">Type II secretion system protein</fullName>
    </submittedName>
</protein>
<feature type="domain" description="Type II secretion system protein GspF" evidence="9">
    <location>
        <begin position="272"/>
        <end position="393"/>
    </location>
</feature>
<keyword evidence="4" id="KW-0997">Cell inner membrane</keyword>
<dbReference type="AlphaFoldDB" id="A0A511W6U1"/>
<comment type="similarity">
    <text evidence="2">Belongs to the GSP F family.</text>
</comment>
<evidence type="ECO:0000313" key="11">
    <source>
        <dbReference type="Proteomes" id="UP000321440"/>
    </source>
</evidence>
<evidence type="ECO:0000256" key="2">
    <source>
        <dbReference type="ARBA" id="ARBA00005745"/>
    </source>
</evidence>
<sequence length="402" mass="45485">MASFKYIAADYNGNEKQGKLEAYNIDLAKARLRDEGLKIESIEEVKQSIWTKDIHFGNPVKNRDFVVFLQQFAALLKAGLTIVDSLNVLREQTKQKQLKSALYYVEIDMRQGSSLTNALKKHPEIFSNIFVNMVHSGERSGSLEETLSKLADYYHKHYKTSQKVKSTFAYPVTVGLVAIGVVIFLMMYVVPEFIDMFSQFDASLPIVTQVVLGISGLLTSYWYLFGLIALLFSLILIMVLQRDHLRKKVDYYLLKSPGFGSLILKSNMASMTRTLSSLLYNNVPIIQALQLTEQTLKNKVIKQTLQDAESSLKQGESLVKPLRQHWAYPYLVTQMIEVGEKTNSLPEMLGQVATFYEDDVDTATDQLKSLLEPLLIITLSVIVGTIVLAIVIPMFELFNQIN</sequence>
<gene>
    <name evidence="10" type="ORF">AHA02nite_25900</name>
</gene>
<evidence type="ECO:0000256" key="8">
    <source>
        <dbReference type="SAM" id="Phobius"/>
    </source>
</evidence>
<comment type="caution">
    <text evidence="10">The sequence shown here is derived from an EMBL/GenBank/DDBJ whole genome shotgun (WGS) entry which is preliminary data.</text>
</comment>
<comment type="subcellular location">
    <subcellularLocation>
        <location evidence="1">Cell inner membrane</location>
        <topology evidence="1">Multi-pass membrane protein</topology>
    </subcellularLocation>
</comment>
<dbReference type="PANTHER" id="PTHR30012">
    <property type="entry name" value="GENERAL SECRETION PATHWAY PROTEIN"/>
    <property type="match status" value="1"/>
</dbReference>
<proteinExistence type="inferred from homology"/>
<accession>A0A511W6U1</accession>
<evidence type="ECO:0000259" key="9">
    <source>
        <dbReference type="Pfam" id="PF00482"/>
    </source>
</evidence>
<evidence type="ECO:0000256" key="3">
    <source>
        <dbReference type="ARBA" id="ARBA00022475"/>
    </source>
</evidence>
<dbReference type="EMBL" id="BJYA01000019">
    <property type="protein sequence ID" value="GEN46814.1"/>
    <property type="molecule type" value="Genomic_DNA"/>
</dbReference>
<dbReference type="Pfam" id="PF00482">
    <property type="entry name" value="T2SSF"/>
    <property type="match status" value="2"/>
</dbReference>
<keyword evidence="3" id="KW-1003">Cell membrane</keyword>
<dbReference type="RefSeq" id="WP_146817974.1">
    <property type="nucleotide sequence ID" value="NZ_BJYA01000019.1"/>
</dbReference>
<dbReference type="InterPro" id="IPR018076">
    <property type="entry name" value="T2SS_GspF_dom"/>
</dbReference>
<feature type="transmembrane region" description="Helical" evidence="8">
    <location>
        <begin position="221"/>
        <end position="240"/>
    </location>
</feature>
<evidence type="ECO:0000256" key="6">
    <source>
        <dbReference type="ARBA" id="ARBA00022989"/>
    </source>
</evidence>
<dbReference type="OrthoDB" id="9805682at2"/>
<keyword evidence="5 8" id="KW-0812">Transmembrane</keyword>
<dbReference type="PRINTS" id="PR00812">
    <property type="entry name" value="BCTERIALGSPF"/>
</dbReference>
<keyword evidence="7 8" id="KW-0472">Membrane</keyword>
<reference evidence="10 11" key="1">
    <citation type="submission" date="2019-07" db="EMBL/GenBank/DDBJ databases">
        <title>Whole genome shotgun sequence of Alkalibacillus haloalkaliphilus NBRC 103110.</title>
        <authorList>
            <person name="Hosoyama A."/>
            <person name="Uohara A."/>
            <person name="Ohji S."/>
            <person name="Ichikawa N."/>
        </authorList>
    </citation>
    <scope>NUCLEOTIDE SEQUENCE [LARGE SCALE GENOMIC DNA]</scope>
    <source>
        <strain evidence="10 11">NBRC 103110</strain>
    </source>
</reference>
<keyword evidence="11" id="KW-1185">Reference proteome</keyword>
<name>A0A511W6U1_9BACI</name>
<dbReference type="GO" id="GO:0005886">
    <property type="term" value="C:plasma membrane"/>
    <property type="evidence" value="ECO:0007669"/>
    <property type="project" value="UniProtKB-SubCell"/>
</dbReference>
<dbReference type="Gene3D" id="1.20.81.30">
    <property type="entry name" value="Type II secretion system (T2SS), domain F"/>
    <property type="match status" value="2"/>
</dbReference>
<evidence type="ECO:0000256" key="4">
    <source>
        <dbReference type="ARBA" id="ARBA00022519"/>
    </source>
</evidence>
<feature type="transmembrane region" description="Helical" evidence="8">
    <location>
        <begin position="374"/>
        <end position="395"/>
    </location>
</feature>
<dbReference type="PANTHER" id="PTHR30012:SF0">
    <property type="entry name" value="TYPE II SECRETION SYSTEM PROTEIN F-RELATED"/>
    <property type="match status" value="1"/>
</dbReference>
<keyword evidence="6 8" id="KW-1133">Transmembrane helix</keyword>
<feature type="domain" description="Type II secretion system protein GspF" evidence="9">
    <location>
        <begin position="68"/>
        <end position="191"/>
    </location>
</feature>
<organism evidence="10 11">
    <name type="scientific">Alkalibacillus haloalkaliphilus</name>
    <dbReference type="NCBI Taxonomy" id="94136"/>
    <lineage>
        <taxon>Bacteria</taxon>
        <taxon>Bacillati</taxon>
        <taxon>Bacillota</taxon>
        <taxon>Bacilli</taxon>
        <taxon>Bacillales</taxon>
        <taxon>Bacillaceae</taxon>
        <taxon>Alkalibacillus</taxon>
    </lineage>
</organism>
<dbReference type="InterPro" id="IPR003004">
    <property type="entry name" value="GspF/PilC"/>
</dbReference>
<dbReference type="InterPro" id="IPR042094">
    <property type="entry name" value="T2SS_GspF_sf"/>
</dbReference>
<evidence type="ECO:0000256" key="1">
    <source>
        <dbReference type="ARBA" id="ARBA00004429"/>
    </source>
</evidence>
<evidence type="ECO:0000313" key="10">
    <source>
        <dbReference type="EMBL" id="GEN46814.1"/>
    </source>
</evidence>
<evidence type="ECO:0000256" key="5">
    <source>
        <dbReference type="ARBA" id="ARBA00022692"/>
    </source>
</evidence>
<dbReference type="FunFam" id="1.20.81.30:FF:000001">
    <property type="entry name" value="Type II secretion system protein F"/>
    <property type="match status" value="2"/>
</dbReference>